<reference evidence="1 2" key="1">
    <citation type="journal article" date="2012" name="PLoS Pathog.">
        <title>Diverse lifestyles and strategies of plant pathogenesis encoded in the genomes of eighteen Dothideomycetes fungi.</title>
        <authorList>
            <person name="Ohm R.A."/>
            <person name="Feau N."/>
            <person name="Henrissat B."/>
            <person name="Schoch C.L."/>
            <person name="Horwitz B.A."/>
            <person name="Barry K.W."/>
            <person name="Condon B.J."/>
            <person name="Copeland A.C."/>
            <person name="Dhillon B."/>
            <person name="Glaser F."/>
            <person name="Hesse C.N."/>
            <person name="Kosti I."/>
            <person name="LaButti K."/>
            <person name="Lindquist E.A."/>
            <person name="Lucas S."/>
            <person name="Salamov A.A."/>
            <person name="Bradshaw R.E."/>
            <person name="Ciuffetti L."/>
            <person name="Hamelin R.C."/>
            <person name="Kema G.H.J."/>
            <person name="Lawrence C."/>
            <person name="Scott J.A."/>
            <person name="Spatafora J.W."/>
            <person name="Turgeon B.G."/>
            <person name="de Wit P.J.G.M."/>
            <person name="Zhong S."/>
            <person name="Goodwin S.B."/>
            <person name="Grigoriev I.V."/>
        </authorList>
    </citation>
    <scope>NUCLEOTIDE SEQUENCE [LARGE SCALE GENOMIC DNA]</scope>
    <source>
        <strain evidence="2">C5 / ATCC 48332 / race O</strain>
    </source>
</reference>
<dbReference type="Proteomes" id="UP000016936">
    <property type="component" value="Unassembled WGS sequence"/>
</dbReference>
<evidence type="ECO:0000313" key="2">
    <source>
        <dbReference type="Proteomes" id="UP000016936"/>
    </source>
</evidence>
<name>M2U9L2_COCH5</name>
<accession>M2U9L2</accession>
<reference evidence="2" key="2">
    <citation type="journal article" date="2013" name="PLoS Genet.">
        <title>Comparative genome structure, secondary metabolite, and effector coding capacity across Cochliobolus pathogens.</title>
        <authorList>
            <person name="Condon B.J."/>
            <person name="Leng Y."/>
            <person name="Wu D."/>
            <person name="Bushley K.E."/>
            <person name="Ohm R.A."/>
            <person name="Otillar R."/>
            <person name="Martin J."/>
            <person name="Schackwitz W."/>
            <person name="Grimwood J."/>
            <person name="MohdZainudin N."/>
            <person name="Xue C."/>
            <person name="Wang R."/>
            <person name="Manning V.A."/>
            <person name="Dhillon B."/>
            <person name="Tu Z.J."/>
            <person name="Steffenson B.J."/>
            <person name="Salamov A."/>
            <person name="Sun H."/>
            <person name="Lowry S."/>
            <person name="LaButti K."/>
            <person name="Han J."/>
            <person name="Copeland A."/>
            <person name="Lindquist E."/>
            <person name="Barry K."/>
            <person name="Schmutz J."/>
            <person name="Baker S.E."/>
            <person name="Ciuffetti L.M."/>
            <person name="Grigoriev I.V."/>
            <person name="Zhong S."/>
            <person name="Turgeon B.G."/>
        </authorList>
    </citation>
    <scope>NUCLEOTIDE SEQUENCE [LARGE SCALE GENOMIC DNA]</scope>
    <source>
        <strain evidence="2">C5 / ATCC 48332 / race O</strain>
    </source>
</reference>
<keyword evidence="2" id="KW-1185">Reference proteome</keyword>
<dbReference type="EMBL" id="KB445632">
    <property type="protein sequence ID" value="EMD84673.1"/>
    <property type="molecule type" value="Genomic_DNA"/>
</dbReference>
<dbReference type="HOGENOM" id="CLU_2910235_0_0_1"/>
<organism evidence="1 2">
    <name type="scientific">Cochliobolus heterostrophus (strain C5 / ATCC 48332 / race O)</name>
    <name type="common">Southern corn leaf blight fungus</name>
    <name type="synonym">Bipolaris maydis</name>
    <dbReference type="NCBI Taxonomy" id="701091"/>
    <lineage>
        <taxon>Eukaryota</taxon>
        <taxon>Fungi</taxon>
        <taxon>Dikarya</taxon>
        <taxon>Ascomycota</taxon>
        <taxon>Pezizomycotina</taxon>
        <taxon>Dothideomycetes</taxon>
        <taxon>Pleosporomycetidae</taxon>
        <taxon>Pleosporales</taxon>
        <taxon>Pleosporineae</taxon>
        <taxon>Pleosporaceae</taxon>
        <taxon>Bipolaris</taxon>
    </lineage>
</organism>
<proteinExistence type="predicted"/>
<protein>
    <submittedName>
        <fullName evidence="1">Uncharacterized protein</fullName>
    </submittedName>
</protein>
<evidence type="ECO:0000313" key="1">
    <source>
        <dbReference type="EMBL" id="EMD84673.1"/>
    </source>
</evidence>
<gene>
    <name evidence="1" type="ORF">COCHEDRAFT_1122374</name>
</gene>
<dbReference type="AlphaFoldDB" id="M2U9L2"/>
<feature type="non-terminal residue" evidence="1">
    <location>
        <position position="1"/>
    </location>
</feature>
<sequence length="62" mass="7286">QVSISRRNNLILTTIEGYLGEFLLKQPLESWTKLIIYRVLITFNGAKNLQLLYIEILTYNKN</sequence>